<evidence type="ECO:0000313" key="2">
    <source>
        <dbReference type="EMBL" id="CAE7942936.1"/>
    </source>
</evidence>
<feature type="non-terminal residue" evidence="2">
    <location>
        <position position="62"/>
    </location>
</feature>
<accession>A0A813CFL7</accession>
<gene>
    <name evidence="2" type="ORF">SNEC2469_LOCUS34851</name>
</gene>
<protein>
    <submittedName>
        <fullName evidence="2">Uncharacterized protein</fullName>
    </submittedName>
</protein>
<proteinExistence type="predicted"/>
<keyword evidence="3" id="KW-1185">Reference proteome</keyword>
<dbReference type="Proteomes" id="UP000601435">
    <property type="component" value="Unassembled WGS sequence"/>
</dbReference>
<dbReference type="EMBL" id="CAJNJA010098119">
    <property type="protein sequence ID" value="CAE7942936.1"/>
    <property type="molecule type" value="Genomic_DNA"/>
</dbReference>
<reference evidence="2" key="1">
    <citation type="submission" date="2021-02" db="EMBL/GenBank/DDBJ databases">
        <authorList>
            <person name="Dougan E. K."/>
            <person name="Rhodes N."/>
            <person name="Thang M."/>
            <person name="Chan C."/>
        </authorList>
    </citation>
    <scope>NUCLEOTIDE SEQUENCE</scope>
</reference>
<sequence>MARRKASALMAAVVLALLASYSPCLFTARQLPEDELPSGSLGFVNFLGELWRAAADGLFSLL</sequence>
<dbReference type="AlphaFoldDB" id="A0A813CFL7"/>
<organism evidence="2 3">
    <name type="scientific">Symbiodinium necroappetens</name>
    <dbReference type="NCBI Taxonomy" id="1628268"/>
    <lineage>
        <taxon>Eukaryota</taxon>
        <taxon>Sar</taxon>
        <taxon>Alveolata</taxon>
        <taxon>Dinophyceae</taxon>
        <taxon>Suessiales</taxon>
        <taxon>Symbiodiniaceae</taxon>
        <taxon>Symbiodinium</taxon>
    </lineage>
</organism>
<keyword evidence="1" id="KW-0732">Signal</keyword>
<name>A0A813CFL7_9DINO</name>
<feature type="signal peptide" evidence="1">
    <location>
        <begin position="1"/>
        <end position="24"/>
    </location>
</feature>
<comment type="caution">
    <text evidence="2">The sequence shown here is derived from an EMBL/GenBank/DDBJ whole genome shotgun (WGS) entry which is preliminary data.</text>
</comment>
<evidence type="ECO:0000256" key="1">
    <source>
        <dbReference type="SAM" id="SignalP"/>
    </source>
</evidence>
<evidence type="ECO:0000313" key="3">
    <source>
        <dbReference type="Proteomes" id="UP000601435"/>
    </source>
</evidence>
<feature type="chain" id="PRO_5032835147" evidence="1">
    <location>
        <begin position="25"/>
        <end position="62"/>
    </location>
</feature>